<keyword evidence="8" id="KW-0460">Magnesium</keyword>
<sequence>MKTLPKSKRAPGRQGKQDPRRYDRFRLINGNHDFQKAVPGGYVEYSVRLRKGGKLAYFNYDLAKEMGLIAGDHPQKMNRKLAQTVLDTFGIQIINEYDVFHQTLIPKKHIKPHKYMATRYLQLQHPDKTGRTSGDGRSIWNGQISYRGTTWDVSSCGTGATCLSPATAIEKKFFKTGDPFASYGCGYADLEDGISAALLSEIFHRNGIATERTLAMIEYPKGNAINVRAGTNLLRPSHLFRYLKQGDLEGLRAAVDYYIDRQVLNGDWPRQSSRKKGYEYLAEYMANQFAQTTATFESDYLFVWLDWDGDNILMDGGIIDYGSVRQFGLYHHEYRFDDTDRWSTTIPEQKLKARYIVQTFIQMSDFLVRGQKKPIQHFTRHTLLKVFDQEFEHHLCRHLLYKIGFKDSHREYLFTEHQDLMKKFKGVFSYFEKAKSKRGVYKVADGLTWDAIYCMRDILRALPPHLSETDAIMTPDVFMGTMASSYANKRDRTLDETKIRKIREFQKLYRALVHQAAKHFKKTERQMLLELGMRASIINQYDRITGESIIWVTEKILRERKRLSFDKLQAVLRDFILYQKMRPDPDKKKEIKNRKSVAQRRSQRVMNRIVGLVREHRESL</sequence>
<evidence type="ECO:0000256" key="5">
    <source>
        <dbReference type="ARBA" id="ARBA00022723"/>
    </source>
</evidence>
<feature type="compositionally biased region" description="Basic residues" evidence="9">
    <location>
        <begin position="1"/>
        <end position="11"/>
    </location>
</feature>
<evidence type="ECO:0000256" key="6">
    <source>
        <dbReference type="ARBA" id="ARBA00022741"/>
    </source>
</evidence>
<keyword evidence="11" id="KW-1185">Reference proteome</keyword>
<dbReference type="GO" id="GO:0016779">
    <property type="term" value="F:nucleotidyltransferase activity"/>
    <property type="evidence" value="ECO:0007669"/>
    <property type="project" value="UniProtKB-KW"/>
</dbReference>
<keyword evidence="4 10" id="KW-0548">Nucleotidyltransferase</keyword>
<keyword evidence="7" id="KW-0067">ATP-binding</keyword>
<evidence type="ECO:0000256" key="2">
    <source>
        <dbReference type="ARBA" id="ARBA00009747"/>
    </source>
</evidence>
<keyword evidence="3" id="KW-0808">Transferase</keyword>
<gene>
    <name evidence="10" type="ORF">PPG34_17300</name>
</gene>
<evidence type="ECO:0000256" key="3">
    <source>
        <dbReference type="ARBA" id="ARBA00022679"/>
    </source>
</evidence>
<accession>A0ABU3KC66</accession>
<keyword evidence="6" id="KW-0547">Nucleotide-binding</keyword>
<name>A0ABU3KC66_9BACT</name>
<evidence type="ECO:0000313" key="11">
    <source>
        <dbReference type="Proteomes" id="UP001250932"/>
    </source>
</evidence>
<comment type="caution">
    <text evidence="10">The sequence shown here is derived from an EMBL/GenBank/DDBJ whole genome shotgun (WGS) entry which is preliminary data.</text>
</comment>
<evidence type="ECO:0000256" key="7">
    <source>
        <dbReference type="ARBA" id="ARBA00022840"/>
    </source>
</evidence>
<evidence type="ECO:0000256" key="9">
    <source>
        <dbReference type="SAM" id="MobiDB-lite"/>
    </source>
</evidence>
<protein>
    <submittedName>
        <fullName evidence="10">Protein adenylyltransferase SelO family protein</fullName>
    </submittedName>
</protein>
<feature type="region of interest" description="Disordered" evidence="9">
    <location>
        <begin position="1"/>
        <end position="21"/>
    </location>
</feature>
<organism evidence="10 11">
    <name type="scientific">Candidatus Nitronereus thalassa</name>
    <dbReference type="NCBI Taxonomy" id="3020898"/>
    <lineage>
        <taxon>Bacteria</taxon>
        <taxon>Pseudomonadati</taxon>
        <taxon>Nitrospirota</taxon>
        <taxon>Nitrospiria</taxon>
        <taxon>Nitrospirales</taxon>
        <taxon>Nitrospiraceae</taxon>
        <taxon>Candidatus Nitronereus</taxon>
    </lineage>
</organism>
<proteinExistence type="inferred from homology"/>
<evidence type="ECO:0000313" key="10">
    <source>
        <dbReference type="EMBL" id="MDT7044110.1"/>
    </source>
</evidence>
<comment type="similarity">
    <text evidence="2">Belongs to the SELO family.</text>
</comment>
<dbReference type="InterPro" id="IPR003846">
    <property type="entry name" value="SelO"/>
</dbReference>
<evidence type="ECO:0000256" key="8">
    <source>
        <dbReference type="ARBA" id="ARBA00022842"/>
    </source>
</evidence>
<dbReference type="RefSeq" id="WP_313834696.1">
    <property type="nucleotide sequence ID" value="NZ_JAQOUE010000002.1"/>
</dbReference>
<keyword evidence="5" id="KW-0479">Metal-binding</keyword>
<comment type="cofactor">
    <cofactor evidence="1">
        <name>Mg(2+)</name>
        <dbReference type="ChEBI" id="CHEBI:18420"/>
    </cofactor>
</comment>
<evidence type="ECO:0000256" key="4">
    <source>
        <dbReference type="ARBA" id="ARBA00022695"/>
    </source>
</evidence>
<evidence type="ECO:0000256" key="1">
    <source>
        <dbReference type="ARBA" id="ARBA00001946"/>
    </source>
</evidence>
<reference evidence="10 11" key="1">
    <citation type="journal article" date="2023" name="ISME J.">
        <title>Cultivation and genomic characterization of novel and ubiquitous marine nitrite-oxidizing bacteria from the Nitrospirales.</title>
        <authorList>
            <person name="Mueller A.J."/>
            <person name="Daebeler A."/>
            <person name="Herbold C.W."/>
            <person name="Kirkegaard R.H."/>
            <person name="Daims H."/>
        </authorList>
    </citation>
    <scope>NUCLEOTIDE SEQUENCE [LARGE SCALE GENOMIC DNA]</scope>
    <source>
        <strain evidence="10 11">EB</strain>
    </source>
</reference>
<dbReference type="EMBL" id="JAQOUE010000002">
    <property type="protein sequence ID" value="MDT7044110.1"/>
    <property type="molecule type" value="Genomic_DNA"/>
</dbReference>
<dbReference type="Pfam" id="PF02696">
    <property type="entry name" value="SelO"/>
    <property type="match status" value="1"/>
</dbReference>
<dbReference type="Proteomes" id="UP001250932">
    <property type="component" value="Unassembled WGS sequence"/>
</dbReference>